<sequence length="29" mass="3050">MSALDAALRSAWSVMSLVMPMAPLQSTLA</sequence>
<reference evidence="1" key="1">
    <citation type="submission" date="2023-07" db="EMBL/GenBank/DDBJ databases">
        <title>Genomic Encyclopedia of Type Strains, Phase IV (KMG-IV): sequencing the most valuable type-strain genomes for metagenomic binning, comparative biology and taxonomic classification.</title>
        <authorList>
            <person name="Goeker M."/>
        </authorList>
    </citation>
    <scope>NUCLEOTIDE SEQUENCE</scope>
    <source>
        <strain evidence="1">DSM 21202</strain>
    </source>
</reference>
<evidence type="ECO:0000313" key="1">
    <source>
        <dbReference type="EMBL" id="MDQ0314175.1"/>
    </source>
</evidence>
<dbReference type="AlphaFoldDB" id="A0AAE4ARS3"/>
<dbReference type="EMBL" id="JAUSUL010000001">
    <property type="protein sequence ID" value="MDQ0314175.1"/>
    <property type="molecule type" value="Genomic_DNA"/>
</dbReference>
<accession>A0AAE4ARS3</accession>
<name>A0AAE4ARS3_9HYPH</name>
<evidence type="ECO:0000313" key="2">
    <source>
        <dbReference type="Proteomes" id="UP001229244"/>
    </source>
</evidence>
<comment type="caution">
    <text evidence="1">The sequence shown here is derived from an EMBL/GenBank/DDBJ whole genome shotgun (WGS) entry which is preliminary data.</text>
</comment>
<organism evidence="1 2">
    <name type="scientific">Amorphus orientalis</name>
    <dbReference type="NCBI Taxonomy" id="649198"/>
    <lineage>
        <taxon>Bacteria</taxon>
        <taxon>Pseudomonadati</taxon>
        <taxon>Pseudomonadota</taxon>
        <taxon>Alphaproteobacteria</taxon>
        <taxon>Hyphomicrobiales</taxon>
        <taxon>Amorphaceae</taxon>
        <taxon>Amorphus</taxon>
    </lineage>
</organism>
<gene>
    <name evidence="1" type="ORF">J2S73_000612</name>
</gene>
<protein>
    <submittedName>
        <fullName evidence="1">Uncharacterized protein</fullName>
    </submittedName>
</protein>
<proteinExistence type="predicted"/>
<dbReference type="Proteomes" id="UP001229244">
    <property type="component" value="Unassembled WGS sequence"/>
</dbReference>
<keyword evidence="2" id="KW-1185">Reference proteome</keyword>